<dbReference type="EMBL" id="JAHDYR010000053">
    <property type="protein sequence ID" value="KAG9391616.1"/>
    <property type="molecule type" value="Genomic_DNA"/>
</dbReference>
<proteinExistence type="predicted"/>
<accession>A0A8J6E0B9</accession>
<keyword evidence="5" id="KW-1185">Reference proteome</keyword>
<evidence type="ECO:0000313" key="5">
    <source>
        <dbReference type="Proteomes" id="UP000717585"/>
    </source>
</evidence>
<protein>
    <submittedName>
        <fullName evidence="4">EF-hand calcium-binding domain</fullName>
    </submittedName>
</protein>
<feature type="domain" description="EF-hand" evidence="3">
    <location>
        <begin position="534"/>
        <end position="569"/>
    </location>
</feature>
<keyword evidence="1" id="KW-0106">Calcium</keyword>
<dbReference type="PANTHER" id="PTHR16306:SF1">
    <property type="entry name" value="CHROMOSOME UNDETERMINED SCAFFOLD_7, WHOLE GENOME SHOTGUN SEQUENCE"/>
    <property type="match status" value="1"/>
</dbReference>
<dbReference type="InterPro" id="IPR002048">
    <property type="entry name" value="EF_hand_dom"/>
</dbReference>
<evidence type="ECO:0000256" key="2">
    <source>
        <dbReference type="SAM" id="MobiDB-lite"/>
    </source>
</evidence>
<evidence type="ECO:0000313" key="4">
    <source>
        <dbReference type="EMBL" id="KAG9391616.1"/>
    </source>
</evidence>
<comment type="caution">
    <text evidence="4">The sequence shown here is derived from an EMBL/GenBank/DDBJ whole genome shotgun (WGS) entry which is preliminary data.</text>
</comment>
<dbReference type="InterPro" id="IPR011992">
    <property type="entry name" value="EF-hand-dom_pair"/>
</dbReference>
<dbReference type="GO" id="GO:0005509">
    <property type="term" value="F:calcium ion binding"/>
    <property type="evidence" value="ECO:0007669"/>
    <property type="project" value="InterPro"/>
</dbReference>
<dbReference type="Pfam" id="PF13405">
    <property type="entry name" value="EF-hand_6"/>
    <property type="match status" value="1"/>
</dbReference>
<name>A0A8J6E0B9_9EUKA</name>
<dbReference type="AlphaFoldDB" id="A0A8J6E0B9"/>
<evidence type="ECO:0000256" key="1">
    <source>
        <dbReference type="ARBA" id="ARBA00022837"/>
    </source>
</evidence>
<feature type="region of interest" description="Disordered" evidence="2">
    <location>
        <begin position="225"/>
        <end position="334"/>
    </location>
</feature>
<dbReference type="Gene3D" id="1.10.238.10">
    <property type="entry name" value="EF-hand"/>
    <property type="match status" value="1"/>
</dbReference>
<dbReference type="Proteomes" id="UP000717585">
    <property type="component" value="Unassembled WGS sequence"/>
</dbReference>
<dbReference type="SUPFAM" id="SSF47473">
    <property type="entry name" value="EF-hand"/>
    <property type="match status" value="1"/>
</dbReference>
<feature type="region of interest" description="Disordered" evidence="2">
    <location>
        <begin position="1"/>
        <end position="23"/>
    </location>
</feature>
<dbReference type="GO" id="GO:0005737">
    <property type="term" value="C:cytoplasm"/>
    <property type="evidence" value="ECO:0007669"/>
    <property type="project" value="TreeGrafter"/>
</dbReference>
<sequence>MNGEESNIEDVKEAEEASPVKQQPSIDDELFKQYYERGMAHVKPTMDLLPQLFAIRGLENPNDAKTIIAEMKERVQQLTRRFSLNAIALGAPELAEIELASLKADVANSVGSVASDLLASRNYPRLGEWVQKLTTSLTGAVHDIGAGVFNMYESLEAKNRALQAKLDARGTELTKLLAASDQLMQETTTHEENRTQMQRNHANQIAMLNEEINWLKSQNEKLKGLVRGNRYPPTPHRRNASSASSLSLRYGSEPGTPTQHPSTPEAGKGRGFSATAGSTSSPGAGSYASGQPGRFPSGLRTQAGPASGSHTPSRGQKEAGHVASGTNEPGQVKELTLRQTKDLISEIYESKKRYDSRVSTGGVPPETMEQHVNTYLNHRYGLRQLVLDWAASIRQAIAQHESADLDVAVFARIMRNEIDEQFKTVLDDLKSTVKELLRALIAQKLNTKPGTDAVSARLSQKMKGLLTKEEWTSIVKYLYRAEDVPAIVEGVITILGNRPRGKTGGAAVLSSDGRVPFPVFVRALLDFQLQGHDRFLQTIRRVFRQYDTDQNGVLTRFEFTELFRTLVGGGDTLDLDAAVEQADPWQQDMVTFSTTVAVLAGRLMALD</sequence>
<dbReference type="PANTHER" id="PTHR16306">
    <property type="entry name" value="TRANSLIN-ASSOCIATED FACTOR X-INTERACTING PROTEIN 1"/>
    <property type="match status" value="1"/>
</dbReference>
<evidence type="ECO:0000259" key="3">
    <source>
        <dbReference type="PROSITE" id="PS50222"/>
    </source>
</evidence>
<feature type="compositionally biased region" description="Low complexity" evidence="2">
    <location>
        <begin position="271"/>
        <end position="290"/>
    </location>
</feature>
<organism evidence="4 5">
    <name type="scientific">Carpediemonas membranifera</name>
    <dbReference type="NCBI Taxonomy" id="201153"/>
    <lineage>
        <taxon>Eukaryota</taxon>
        <taxon>Metamonada</taxon>
        <taxon>Carpediemonas-like organisms</taxon>
        <taxon>Carpediemonas</taxon>
    </lineage>
</organism>
<dbReference type="PROSITE" id="PS50222">
    <property type="entry name" value="EF_HAND_2"/>
    <property type="match status" value="1"/>
</dbReference>
<dbReference type="InterPro" id="IPR018247">
    <property type="entry name" value="EF_Hand_1_Ca_BS"/>
</dbReference>
<gene>
    <name evidence="4" type="ORF">J8273_6381</name>
</gene>
<dbReference type="OrthoDB" id="2021138at2759"/>
<dbReference type="PROSITE" id="PS00018">
    <property type="entry name" value="EF_HAND_1"/>
    <property type="match status" value="1"/>
</dbReference>
<reference evidence="4" key="1">
    <citation type="submission" date="2021-05" db="EMBL/GenBank/DDBJ databases">
        <title>A free-living protist that lacks canonical eukaryotic 1 DNA replication and segregation systems.</title>
        <authorList>
            <person name="Salas-Leiva D.E."/>
            <person name="Tromer E.C."/>
            <person name="Curtis B.A."/>
            <person name="Jerlstrom-Hultqvist J."/>
            <person name="Kolisko M."/>
            <person name="Yi Z."/>
            <person name="Salas-Leiva J.S."/>
            <person name="Gallot-Lavallee L."/>
            <person name="Kops G.J.P.L."/>
            <person name="Archibald J.M."/>
            <person name="Simpson A.G.B."/>
            <person name="Roger A.J."/>
        </authorList>
    </citation>
    <scope>NUCLEOTIDE SEQUENCE</scope>
    <source>
        <strain evidence="4">BICM</strain>
    </source>
</reference>